<gene>
    <name evidence="1" type="ORF">PPTG_22660</name>
</gene>
<name>W2QBS4_PHYN3</name>
<dbReference type="AlphaFoldDB" id="W2QBS4"/>
<evidence type="ECO:0000313" key="2">
    <source>
        <dbReference type="Proteomes" id="UP000018817"/>
    </source>
</evidence>
<dbReference type="EMBL" id="KI669581">
    <property type="protein sequence ID" value="ETN10612.1"/>
    <property type="molecule type" value="Genomic_DNA"/>
</dbReference>
<sequence>MRRSSTLPAHFEMLAFLRANKDMWSVTSHL</sequence>
<protein>
    <submittedName>
        <fullName evidence="1">Uncharacterized protein</fullName>
    </submittedName>
</protein>
<reference evidence="2" key="1">
    <citation type="submission" date="2011-12" db="EMBL/GenBank/DDBJ databases">
        <authorList>
            <consortium name="The Broad Institute Genome Sequencing Platform"/>
            <person name="Russ C."/>
            <person name="Tyler B."/>
            <person name="Panabieres F."/>
            <person name="Shan W."/>
            <person name="Tripathy S."/>
            <person name="Grunwald N."/>
            <person name="Machado M."/>
            <person name="Young S.K."/>
            <person name="Zeng Q."/>
            <person name="Gargeya S."/>
            <person name="Fitzgerald M."/>
            <person name="Haas B."/>
            <person name="Abouelleil A."/>
            <person name="Alvarado L."/>
            <person name="Arachchi H.M."/>
            <person name="Berlin A."/>
            <person name="Chapman S.B."/>
            <person name="Gearin G."/>
            <person name="Goldberg J."/>
            <person name="Griggs A."/>
            <person name="Gujja S."/>
            <person name="Hansen M."/>
            <person name="Heiman D."/>
            <person name="Howarth C."/>
            <person name="Larimer J."/>
            <person name="Lui A."/>
            <person name="MacDonald P.J.P."/>
            <person name="McCowen C."/>
            <person name="Montmayeur A."/>
            <person name="Murphy C."/>
            <person name="Neiman D."/>
            <person name="Pearson M."/>
            <person name="Priest M."/>
            <person name="Roberts A."/>
            <person name="Saif S."/>
            <person name="Shea T."/>
            <person name="Sisk P."/>
            <person name="Stolte C."/>
            <person name="Sykes S."/>
            <person name="Wortman J."/>
            <person name="Nusbaum C."/>
            <person name="Birren B."/>
        </authorList>
    </citation>
    <scope>NUCLEOTIDE SEQUENCE [LARGE SCALE GENOMIC DNA]</scope>
    <source>
        <strain evidence="2">INRA-310</strain>
    </source>
</reference>
<dbReference type="GeneID" id="20191259"/>
<evidence type="ECO:0000313" key="1">
    <source>
        <dbReference type="EMBL" id="ETN10612.1"/>
    </source>
</evidence>
<reference evidence="1 2" key="2">
    <citation type="submission" date="2013-11" db="EMBL/GenBank/DDBJ databases">
        <title>The Genome Sequence of Phytophthora parasitica INRA-310.</title>
        <authorList>
            <consortium name="The Broad Institute Genomics Platform"/>
            <person name="Russ C."/>
            <person name="Tyler B."/>
            <person name="Panabieres F."/>
            <person name="Shan W."/>
            <person name="Tripathy S."/>
            <person name="Grunwald N."/>
            <person name="Machado M."/>
            <person name="Johnson C.S."/>
            <person name="Arredondo F."/>
            <person name="Hong C."/>
            <person name="Coffey M."/>
            <person name="Young S.K."/>
            <person name="Zeng Q."/>
            <person name="Gargeya S."/>
            <person name="Fitzgerald M."/>
            <person name="Abouelleil A."/>
            <person name="Alvarado L."/>
            <person name="Chapman S.B."/>
            <person name="Gainer-Dewar J."/>
            <person name="Goldberg J."/>
            <person name="Griggs A."/>
            <person name="Gujja S."/>
            <person name="Hansen M."/>
            <person name="Howarth C."/>
            <person name="Imamovic A."/>
            <person name="Ireland A."/>
            <person name="Larimer J."/>
            <person name="McCowan C."/>
            <person name="Murphy C."/>
            <person name="Pearson M."/>
            <person name="Poon T.W."/>
            <person name="Priest M."/>
            <person name="Roberts A."/>
            <person name="Saif S."/>
            <person name="Shea T."/>
            <person name="Sykes S."/>
            <person name="Wortman J."/>
            <person name="Nusbaum C."/>
            <person name="Birren B."/>
        </authorList>
    </citation>
    <scope>NUCLEOTIDE SEQUENCE [LARGE SCALE GENOMIC DNA]</scope>
    <source>
        <strain evidence="1 2">INRA-310</strain>
    </source>
</reference>
<proteinExistence type="predicted"/>
<organism evidence="1 2">
    <name type="scientific">Phytophthora nicotianae (strain INRA-310)</name>
    <name type="common">Phytophthora parasitica</name>
    <dbReference type="NCBI Taxonomy" id="761204"/>
    <lineage>
        <taxon>Eukaryota</taxon>
        <taxon>Sar</taxon>
        <taxon>Stramenopiles</taxon>
        <taxon>Oomycota</taxon>
        <taxon>Peronosporomycetes</taxon>
        <taxon>Peronosporales</taxon>
        <taxon>Peronosporaceae</taxon>
        <taxon>Phytophthora</taxon>
    </lineage>
</organism>
<dbReference type="VEuPathDB" id="FungiDB:PPTG_22660"/>
<dbReference type="Proteomes" id="UP000018817">
    <property type="component" value="Unassembled WGS sequence"/>
</dbReference>
<dbReference type="RefSeq" id="XP_008904029.1">
    <property type="nucleotide sequence ID" value="XM_008905781.1"/>
</dbReference>
<accession>W2QBS4</accession>